<accession>A0AAV8Y5Q0</accession>
<evidence type="ECO:0000256" key="4">
    <source>
        <dbReference type="ARBA" id="ARBA00023002"/>
    </source>
</evidence>
<keyword evidence="3" id="KW-0274">FAD</keyword>
<dbReference type="Proteomes" id="UP001162162">
    <property type="component" value="Unassembled WGS sequence"/>
</dbReference>
<keyword evidence="4" id="KW-0560">Oxidoreductase</keyword>
<keyword evidence="6" id="KW-1185">Reference proteome</keyword>
<comment type="cofactor">
    <cofactor evidence="1">
        <name>FAD</name>
        <dbReference type="ChEBI" id="CHEBI:57692"/>
    </cofactor>
</comment>
<sequence>IRKLAFSRGRSINLSLSHRGRRALRLIHLEEEILEAAIPMKGRLLHDITGVTKSVPYDPVSNQKF</sequence>
<dbReference type="GO" id="GO:0004502">
    <property type="term" value="F:kynurenine 3-monooxygenase activity"/>
    <property type="evidence" value="ECO:0007669"/>
    <property type="project" value="TreeGrafter"/>
</dbReference>
<dbReference type="PANTHER" id="PTHR46028:SF2">
    <property type="entry name" value="KYNURENINE 3-MONOOXYGENASE"/>
    <property type="match status" value="1"/>
</dbReference>
<name>A0AAV8Y5Q0_9CUCU</name>
<dbReference type="Gene3D" id="3.50.50.60">
    <property type="entry name" value="FAD/NAD(P)-binding domain"/>
    <property type="match status" value="1"/>
</dbReference>
<dbReference type="PANTHER" id="PTHR46028">
    <property type="entry name" value="KYNURENINE 3-MONOOXYGENASE"/>
    <property type="match status" value="1"/>
</dbReference>
<evidence type="ECO:0000256" key="3">
    <source>
        <dbReference type="ARBA" id="ARBA00022827"/>
    </source>
</evidence>
<evidence type="ECO:0000313" key="6">
    <source>
        <dbReference type="Proteomes" id="UP001162162"/>
    </source>
</evidence>
<organism evidence="5 6">
    <name type="scientific">Aromia moschata</name>
    <dbReference type="NCBI Taxonomy" id="1265417"/>
    <lineage>
        <taxon>Eukaryota</taxon>
        <taxon>Metazoa</taxon>
        <taxon>Ecdysozoa</taxon>
        <taxon>Arthropoda</taxon>
        <taxon>Hexapoda</taxon>
        <taxon>Insecta</taxon>
        <taxon>Pterygota</taxon>
        <taxon>Neoptera</taxon>
        <taxon>Endopterygota</taxon>
        <taxon>Coleoptera</taxon>
        <taxon>Polyphaga</taxon>
        <taxon>Cucujiformia</taxon>
        <taxon>Chrysomeloidea</taxon>
        <taxon>Cerambycidae</taxon>
        <taxon>Cerambycinae</taxon>
        <taxon>Callichromatini</taxon>
        <taxon>Aromia</taxon>
    </lineage>
</organism>
<proteinExistence type="predicted"/>
<reference evidence="5" key="1">
    <citation type="journal article" date="2023" name="Insect Mol. Biol.">
        <title>Genome sequencing provides insights into the evolution of gene families encoding plant cell wall-degrading enzymes in longhorned beetles.</title>
        <authorList>
            <person name="Shin N.R."/>
            <person name="Okamura Y."/>
            <person name="Kirsch R."/>
            <person name="Pauchet Y."/>
        </authorList>
    </citation>
    <scope>NUCLEOTIDE SEQUENCE</scope>
    <source>
        <strain evidence="5">AMC_N1</strain>
    </source>
</reference>
<feature type="non-terminal residue" evidence="5">
    <location>
        <position position="1"/>
    </location>
</feature>
<comment type="caution">
    <text evidence="5">The sequence shown here is derived from an EMBL/GenBank/DDBJ whole genome shotgun (WGS) entry which is preliminary data.</text>
</comment>
<dbReference type="InterPro" id="IPR036188">
    <property type="entry name" value="FAD/NAD-bd_sf"/>
</dbReference>
<evidence type="ECO:0000313" key="5">
    <source>
        <dbReference type="EMBL" id="KAJ8946407.1"/>
    </source>
</evidence>
<evidence type="ECO:0000256" key="1">
    <source>
        <dbReference type="ARBA" id="ARBA00001974"/>
    </source>
</evidence>
<dbReference type="GO" id="GO:0005741">
    <property type="term" value="C:mitochondrial outer membrane"/>
    <property type="evidence" value="ECO:0007669"/>
    <property type="project" value="TreeGrafter"/>
</dbReference>
<dbReference type="EMBL" id="JAPWTK010000187">
    <property type="protein sequence ID" value="KAJ8946407.1"/>
    <property type="molecule type" value="Genomic_DNA"/>
</dbReference>
<protein>
    <submittedName>
        <fullName evidence="5">Uncharacterized protein</fullName>
    </submittedName>
</protein>
<dbReference type="GO" id="GO:0070189">
    <property type="term" value="P:kynurenine metabolic process"/>
    <property type="evidence" value="ECO:0007669"/>
    <property type="project" value="TreeGrafter"/>
</dbReference>
<evidence type="ECO:0000256" key="2">
    <source>
        <dbReference type="ARBA" id="ARBA00022630"/>
    </source>
</evidence>
<dbReference type="AlphaFoldDB" id="A0AAV8Y5Q0"/>
<keyword evidence="2" id="KW-0285">Flavoprotein</keyword>
<gene>
    <name evidence="5" type="ORF">NQ318_011816</name>
</gene>